<keyword evidence="2" id="KW-1185">Reference proteome</keyword>
<accession>A0ABT3YDH1</accession>
<evidence type="ECO:0000313" key="1">
    <source>
        <dbReference type="EMBL" id="MCY0093928.1"/>
    </source>
</evidence>
<dbReference type="RefSeq" id="WP_267611869.1">
    <property type="nucleotide sequence ID" value="NZ_JAOVZQ010000001.1"/>
</dbReference>
<reference evidence="1" key="1">
    <citation type="submission" date="2022-10" db="EMBL/GenBank/DDBJ databases">
        <title>Hoeflea sp. J2-29, isolated from marine algae.</title>
        <authorList>
            <person name="Kristyanto S."/>
            <person name="Kim J.M."/>
            <person name="Jeon C.O."/>
        </authorList>
    </citation>
    <scope>NUCLEOTIDE SEQUENCE</scope>
    <source>
        <strain evidence="1">J2-29</strain>
    </source>
</reference>
<gene>
    <name evidence="1" type="ORF">OEG82_07830</name>
</gene>
<sequence>MPPMTPYGVPIRDVIASGDTDLMQAMIKVSDFCAKRADTDRTSDWAEAHRELEKAAG</sequence>
<proteinExistence type="predicted"/>
<protein>
    <submittedName>
        <fullName evidence="1">DUF1843 domain-containing protein</fullName>
    </submittedName>
</protein>
<organism evidence="1 2">
    <name type="scientific">Hoeflea ulvae</name>
    <dbReference type="NCBI Taxonomy" id="2983764"/>
    <lineage>
        <taxon>Bacteria</taxon>
        <taxon>Pseudomonadati</taxon>
        <taxon>Pseudomonadota</taxon>
        <taxon>Alphaproteobacteria</taxon>
        <taxon>Hyphomicrobiales</taxon>
        <taxon>Rhizobiaceae</taxon>
        <taxon>Hoeflea</taxon>
    </lineage>
</organism>
<comment type="caution">
    <text evidence="1">The sequence shown here is derived from an EMBL/GenBank/DDBJ whole genome shotgun (WGS) entry which is preliminary data.</text>
</comment>
<name>A0ABT3YDH1_9HYPH</name>
<dbReference type="Proteomes" id="UP001081283">
    <property type="component" value="Unassembled WGS sequence"/>
</dbReference>
<evidence type="ECO:0000313" key="2">
    <source>
        <dbReference type="Proteomes" id="UP001081283"/>
    </source>
</evidence>
<dbReference type="EMBL" id="JAOVZQ010000001">
    <property type="protein sequence ID" value="MCY0093928.1"/>
    <property type="molecule type" value="Genomic_DNA"/>
</dbReference>